<dbReference type="AlphaFoldDB" id="A0A7J8B6M8"/>
<dbReference type="Proteomes" id="UP000593571">
    <property type="component" value="Unassembled WGS sequence"/>
</dbReference>
<organism evidence="2 3">
    <name type="scientific">Rousettus aegyptiacus</name>
    <name type="common">Egyptian fruit bat</name>
    <name type="synonym">Pteropus aegyptiacus</name>
    <dbReference type="NCBI Taxonomy" id="9407"/>
    <lineage>
        <taxon>Eukaryota</taxon>
        <taxon>Metazoa</taxon>
        <taxon>Chordata</taxon>
        <taxon>Craniata</taxon>
        <taxon>Vertebrata</taxon>
        <taxon>Euteleostomi</taxon>
        <taxon>Mammalia</taxon>
        <taxon>Eutheria</taxon>
        <taxon>Laurasiatheria</taxon>
        <taxon>Chiroptera</taxon>
        <taxon>Yinpterochiroptera</taxon>
        <taxon>Pteropodoidea</taxon>
        <taxon>Pteropodidae</taxon>
        <taxon>Rousettinae</taxon>
        <taxon>Rousettus</taxon>
    </lineage>
</organism>
<evidence type="ECO:0000256" key="1">
    <source>
        <dbReference type="SAM" id="MobiDB-lite"/>
    </source>
</evidence>
<accession>A0A7J8B6M8</accession>
<name>A0A7J8B6M8_ROUAE</name>
<proteinExistence type="predicted"/>
<dbReference type="EMBL" id="JACASE010000020">
    <property type="protein sequence ID" value="KAF6394487.1"/>
    <property type="molecule type" value="Genomic_DNA"/>
</dbReference>
<comment type="caution">
    <text evidence="2">The sequence shown here is derived from an EMBL/GenBank/DDBJ whole genome shotgun (WGS) entry which is preliminary data.</text>
</comment>
<protein>
    <submittedName>
        <fullName evidence="2">Uncharacterized protein</fullName>
    </submittedName>
</protein>
<sequence>MSLGRLVTPALISETSPGGSLGLTHNSLSLGGALFNLKRYILRGLGTLKCRYFHRFASLTFSNTFYFKCVFIEARPVCGLCPHAVFRSRTDNRQELALSSLPGTQGGSGQKPHRRRDRRRHGRRRRRRLRRPDGCIRGATCALGVTFSVEGQSRPPSLTTGPRFRGGPLMLPSLLKYC</sequence>
<keyword evidence="3" id="KW-1185">Reference proteome</keyword>
<evidence type="ECO:0000313" key="3">
    <source>
        <dbReference type="Proteomes" id="UP000593571"/>
    </source>
</evidence>
<feature type="compositionally biased region" description="Basic residues" evidence="1">
    <location>
        <begin position="111"/>
        <end position="129"/>
    </location>
</feature>
<evidence type="ECO:0000313" key="2">
    <source>
        <dbReference type="EMBL" id="KAF6394487.1"/>
    </source>
</evidence>
<feature type="region of interest" description="Disordered" evidence="1">
    <location>
        <begin position="97"/>
        <end position="129"/>
    </location>
</feature>
<gene>
    <name evidence="2" type="ORF">HJG63_010441</name>
</gene>
<reference evidence="2 3" key="1">
    <citation type="journal article" date="2020" name="Nature">
        <title>Six reference-quality genomes reveal evolution of bat adaptations.</title>
        <authorList>
            <person name="Jebb D."/>
            <person name="Huang Z."/>
            <person name="Pippel M."/>
            <person name="Hughes G.M."/>
            <person name="Lavrichenko K."/>
            <person name="Devanna P."/>
            <person name="Winkler S."/>
            <person name="Jermiin L.S."/>
            <person name="Skirmuntt E.C."/>
            <person name="Katzourakis A."/>
            <person name="Burkitt-Gray L."/>
            <person name="Ray D.A."/>
            <person name="Sullivan K.A.M."/>
            <person name="Roscito J.G."/>
            <person name="Kirilenko B.M."/>
            <person name="Davalos L.M."/>
            <person name="Corthals A.P."/>
            <person name="Power M.L."/>
            <person name="Jones G."/>
            <person name="Ransome R.D."/>
            <person name="Dechmann D.K.N."/>
            <person name="Locatelli A.G."/>
            <person name="Puechmaille S.J."/>
            <person name="Fedrigo O."/>
            <person name="Jarvis E.D."/>
            <person name="Hiller M."/>
            <person name="Vernes S.C."/>
            <person name="Myers E.W."/>
            <person name="Teeling E.C."/>
        </authorList>
    </citation>
    <scope>NUCLEOTIDE SEQUENCE [LARGE SCALE GENOMIC DNA]</scope>
    <source>
        <strain evidence="2">MRouAeg1</strain>
        <tissue evidence="2">Muscle</tissue>
    </source>
</reference>